<dbReference type="PROSITE" id="PS50106">
    <property type="entry name" value="PDZ"/>
    <property type="match status" value="1"/>
</dbReference>
<evidence type="ECO:0000313" key="3">
    <source>
        <dbReference type="Proteomes" id="UP001403385"/>
    </source>
</evidence>
<dbReference type="Pfam" id="PF13650">
    <property type="entry name" value="Asp_protease_2"/>
    <property type="match status" value="1"/>
</dbReference>
<organism evidence="2 3">
    <name type="scientific">Rapidithrix thailandica</name>
    <dbReference type="NCBI Taxonomy" id="413964"/>
    <lineage>
        <taxon>Bacteria</taxon>
        <taxon>Pseudomonadati</taxon>
        <taxon>Bacteroidota</taxon>
        <taxon>Cytophagia</taxon>
        <taxon>Cytophagales</taxon>
        <taxon>Flammeovirgaceae</taxon>
        <taxon>Rapidithrix</taxon>
    </lineage>
</organism>
<feature type="domain" description="PDZ" evidence="1">
    <location>
        <begin position="351"/>
        <end position="394"/>
    </location>
</feature>
<dbReference type="Gene3D" id="2.30.42.10">
    <property type="match status" value="1"/>
</dbReference>
<dbReference type="InterPro" id="IPR001478">
    <property type="entry name" value="PDZ"/>
</dbReference>
<sequence>MKKTYNILFKILLFVFTLQLVLTSITFAQTQRYFKTLHFENLNKKRIHIPFELIHNLIIIPLKINNSETLKFIMDTGVSYTLLTDLTGTDGIALNYLRTIKLYGHGEGDAVEAYHSVGNTIRMNQIIGRNQDILIPKDNIFHLAKTLGVQVHGLIGYDLFKSFVVEINYRKRELVLHNPQRYRKKRRYASIPILIENKKPFIRASLRTSNDKEVPVKLLVDSGASHALSLFHESDSNINVPEKSFRTYIGLGLNGDIFGNIGRLQGFQLGAYTFNQPIVAYPDESSMKASMTENQRNGSLGAELLKRFTVIFDYPARQMYLRPNADFKKPFKYNMSGIEVTTPIPGLPAYVISKVRDNSPALEAGLLSGDQIISINGITASKYSLNEIIELFQSKEGRKIQLTIQRDTIKRQAKFTLRDPI</sequence>
<dbReference type="InterPro" id="IPR041489">
    <property type="entry name" value="PDZ_6"/>
</dbReference>
<reference evidence="2 3" key="1">
    <citation type="submission" date="2024-04" db="EMBL/GenBank/DDBJ databases">
        <title>Novel genus in family Flammeovirgaceae.</title>
        <authorList>
            <person name="Nguyen T.H."/>
            <person name="Vuong T.Q."/>
            <person name="Le H."/>
            <person name="Kim S.-G."/>
        </authorList>
    </citation>
    <scope>NUCLEOTIDE SEQUENCE [LARGE SCALE GENOMIC DNA]</scope>
    <source>
        <strain evidence="2 3">JCM 23209</strain>
    </source>
</reference>
<dbReference type="RefSeq" id="WP_346819580.1">
    <property type="nucleotide sequence ID" value="NZ_JBDKWZ010000001.1"/>
</dbReference>
<keyword evidence="3" id="KW-1185">Reference proteome</keyword>
<proteinExistence type="predicted"/>
<dbReference type="Proteomes" id="UP001403385">
    <property type="component" value="Unassembled WGS sequence"/>
</dbReference>
<comment type="caution">
    <text evidence="2">The sequence shown here is derived from an EMBL/GenBank/DDBJ whole genome shotgun (WGS) entry which is preliminary data.</text>
</comment>
<dbReference type="AlphaFoldDB" id="A0AAW9S328"/>
<dbReference type="SMART" id="SM00228">
    <property type="entry name" value="PDZ"/>
    <property type="match status" value="1"/>
</dbReference>
<evidence type="ECO:0000259" key="1">
    <source>
        <dbReference type="PROSITE" id="PS50106"/>
    </source>
</evidence>
<dbReference type="InterPro" id="IPR021109">
    <property type="entry name" value="Peptidase_aspartic_dom_sf"/>
</dbReference>
<protein>
    <submittedName>
        <fullName evidence="2">PDZ domain-containing protein</fullName>
    </submittedName>
</protein>
<dbReference type="InterPro" id="IPR036034">
    <property type="entry name" value="PDZ_sf"/>
</dbReference>
<gene>
    <name evidence="2" type="ORF">AAG747_02690</name>
</gene>
<accession>A0AAW9S328</accession>
<name>A0AAW9S328_9BACT</name>
<dbReference type="Gene3D" id="2.40.70.10">
    <property type="entry name" value="Acid Proteases"/>
    <property type="match status" value="2"/>
</dbReference>
<dbReference type="SUPFAM" id="SSF50156">
    <property type="entry name" value="PDZ domain-like"/>
    <property type="match status" value="1"/>
</dbReference>
<dbReference type="EMBL" id="JBDKWZ010000001">
    <property type="protein sequence ID" value="MEN7546799.1"/>
    <property type="molecule type" value="Genomic_DNA"/>
</dbReference>
<evidence type="ECO:0000313" key="2">
    <source>
        <dbReference type="EMBL" id="MEN7546799.1"/>
    </source>
</evidence>
<dbReference type="Pfam" id="PF17820">
    <property type="entry name" value="PDZ_6"/>
    <property type="match status" value="1"/>
</dbReference>